<dbReference type="Gene3D" id="3.40.1350.10">
    <property type="match status" value="1"/>
</dbReference>
<evidence type="ECO:0000313" key="4">
    <source>
        <dbReference type="Proteomes" id="UP000031972"/>
    </source>
</evidence>
<dbReference type="Pfam" id="PF08722">
    <property type="entry name" value="Tn7_TnsA-like_N"/>
    <property type="match status" value="1"/>
</dbReference>
<dbReference type="InterPro" id="IPR014832">
    <property type="entry name" value="TnsA_C"/>
</dbReference>
<dbReference type="InterPro" id="IPR011856">
    <property type="entry name" value="tRNA_endonuc-like_dom_sf"/>
</dbReference>
<dbReference type="InterPro" id="IPR011335">
    <property type="entry name" value="Restrct_endonuc-II-like"/>
</dbReference>
<evidence type="ECO:0008006" key="5">
    <source>
        <dbReference type="Google" id="ProtNLM"/>
    </source>
</evidence>
<dbReference type="EMBL" id="JXRR01000007">
    <property type="protein sequence ID" value="KIL51779.1"/>
    <property type="molecule type" value="Genomic_DNA"/>
</dbReference>
<feature type="domain" description="TnsA endonuclease C-terminal" evidence="1">
    <location>
        <begin position="173"/>
        <end position="255"/>
    </location>
</feature>
<evidence type="ECO:0000313" key="3">
    <source>
        <dbReference type="EMBL" id="KIL51779.1"/>
    </source>
</evidence>
<evidence type="ECO:0000259" key="2">
    <source>
        <dbReference type="Pfam" id="PF08722"/>
    </source>
</evidence>
<gene>
    <name evidence="3" type="ORF">KR50_06980</name>
</gene>
<feature type="domain" description="TnsA endonuclease N-terminal" evidence="2">
    <location>
        <begin position="75"/>
        <end position="169"/>
    </location>
</feature>
<dbReference type="Proteomes" id="UP000031972">
    <property type="component" value="Unassembled WGS sequence"/>
</dbReference>
<dbReference type="PATRIC" id="fig|220754.4.peg.716"/>
<protein>
    <recommendedName>
        <fullName evidence="5">Tn7 transposition protein A</fullName>
    </recommendedName>
</protein>
<keyword evidence="4" id="KW-1185">Reference proteome</keyword>
<dbReference type="AlphaFoldDB" id="A0A0C2SCT3"/>
<dbReference type="CDD" id="cd22362">
    <property type="entry name" value="TnsA_endonuclease-like"/>
    <property type="match status" value="1"/>
</dbReference>
<dbReference type="InterPro" id="IPR014833">
    <property type="entry name" value="TnsA_N"/>
</dbReference>
<name>A0A0C2SCT3_9BACL</name>
<sequence length="279" mass="32505">MAKRKRNNSTEEKIDKWIKEGRGQGEGGDYKPWLRVQDVASHGYATRDKGWKTGRIHHFLSDLELNYLYTLDWSSYVVDIREQYPLLPLEKTIAIADEIGVNHPKEDGSHGPYKVITSDFYIICKTEKGEKVCVRTIKPVDNLNVRELEKFDIEKRYFEDIGITDWKLVIDQELPNNFIKNMKWIYDCKYLDNRPNINLQLVNSISPVLYKVIKMESIGLSTLALQYDEKMGLENGTCLFIIKYLLANKIWKTNMNEVINPSMPLQIEDIELQVNKLLG</sequence>
<evidence type="ECO:0000259" key="1">
    <source>
        <dbReference type="Pfam" id="PF08721"/>
    </source>
</evidence>
<dbReference type="Gene3D" id="1.10.10.10">
    <property type="entry name" value="Winged helix-like DNA-binding domain superfamily/Winged helix DNA-binding domain"/>
    <property type="match status" value="1"/>
</dbReference>
<dbReference type="RefSeq" id="WP_041054931.1">
    <property type="nucleotide sequence ID" value="NZ_JXRR01000007.1"/>
</dbReference>
<accession>A0A0C2SCT3</accession>
<dbReference type="Pfam" id="PF08721">
    <property type="entry name" value="Tn7_Tnp_TnsA_C"/>
    <property type="match status" value="1"/>
</dbReference>
<dbReference type="OrthoDB" id="5291587at2"/>
<organism evidence="3 4">
    <name type="scientific">Jeotgalibacillus campisalis</name>
    <dbReference type="NCBI Taxonomy" id="220754"/>
    <lineage>
        <taxon>Bacteria</taxon>
        <taxon>Bacillati</taxon>
        <taxon>Bacillota</taxon>
        <taxon>Bacilli</taxon>
        <taxon>Bacillales</taxon>
        <taxon>Caryophanaceae</taxon>
        <taxon>Jeotgalibacillus</taxon>
    </lineage>
</organism>
<comment type="caution">
    <text evidence="3">The sequence shown here is derived from an EMBL/GenBank/DDBJ whole genome shotgun (WGS) entry which is preliminary data.</text>
</comment>
<dbReference type="SUPFAM" id="SSF52980">
    <property type="entry name" value="Restriction endonuclease-like"/>
    <property type="match status" value="1"/>
</dbReference>
<dbReference type="InterPro" id="IPR036388">
    <property type="entry name" value="WH-like_DNA-bd_sf"/>
</dbReference>
<dbReference type="GO" id="GO:0003676">
    <property type="term" value="F:nucleic acid binding"/>
    <property type="evidence" value="ECO:0007669"/>
    <property type="project" value="InterPro"/>
</dbReference>
<reference evidence="3 4" key="1">
    <citation type="submission" date="2015-01" db="EMBL/GenBank/DDBJ databases">
        <title>Jeotgalibacillus campisalis genome sequencing.</title>
        <authorList>
            <person name="Goh K.M."/>
            <person name="Chan K.-G."/>
            <person name="Yaakop A.S."/>
            <person name="Ee R."/>
            <person name="Gan H.M."/>
            <person name="Chan C.S."/>
        </authorList>
    </citation>
    <scope>NUCLEOTIDE SEQUENCE [LARGE SCALE GENOMIC DNA]</scope>
    <source>
        <strain evidence="3 4">SF-57</strain>
    </source>
</reference>
<proteinExistence type="predicted"/>